<dbReference type="SUPFAM" id="SSF55874">
    <property type="entry name" value="ATPase domain of HSP90 chaperone/DNA topoisomerase II/histidine kinase"/>
    <property type="match status" value="1"/>
</dbReference>
<evidence type="ECO:0000313" key="2">
    <source>
        <dbReference type="EMBL" id="RZU51253.1"/>
    </source>
</evidence>
<sequence length="697" mass="75582">MTTDDRTDKRTDGQQAPTTLNNASAPTIVDTLAYPISPDYVKSWTPVRGLCELIANALDEDHDATVAWADGVLRIADDGPGIPEEGLILGYSTKTNAQIGQFGEGKKLACLILARSPGVGAVRCETVGYGFVPTVERRRLLGGMIPSRSEQGAEVLVYNLYRTDRTRGTVITVECPKELADEAIGRFRALSEPGYTPPATPGTCVLTGDPGRVWIGGVLVTTVPGFLASYDLPLDDKALQNRDRTVIEAGALRDAVRAILAASDDQAVVDRFAVHVLAGEKLREAEQFFSSVILPRARAAWRTWGRAHLPAQTFYTSPGNEEAALDLKDKGFAEVTARGLAAHHQRALMDLLGVEIAHTRQRRHYETTRDKTTWVPEGTLTPEQRTALATGTQLVRRGIGSFALDRVRVYAESESSPCADGFYNPRTGAVAVHVNALADRSQLLEILLHEAAHRVAHRGGGRWAPRGDYADRCRGFEEVLGDFAAQLLGYLADGAKLPDAAETPHREPAAPQVRRSSADDPAVPVTRRELAHLLTDRLPHALTAGGFADAKDMVASTAVHPDFWRTLTNPKPAGFRAQMGRGRAWDYDKTSLLADAVGVHPPVVWLAYNLCEGSMYARRREQWGQPGPWAKQMREVTLRACADLDALGGAYAAQVPALRALLTGQTPAPTGDDSWQAPARALLALERHRLGLDAQPA</sequence>
<gene>
    <name evidence="2" type="ORF">EV385_3063</name>
</gene>
<dbReference type="InterPro" id="IPR036890">
    <property type="entry name" value="HATPase_C_sf"/>
</dbReference>
<dbReference type="RefSeq" id="WP_130510048.1">
    <property type="nucleotide sequence ID" value="NZ_SHKY01000001.1"/>
</dbReference>
<name>A0A4Q7ZLK7_9ACTN</name>
<evidence type="ECO:0000313" key="3">
    <source>
        <dbReference type="Proteomes" id="UP000292564"/>
    </source>
</evidence>
<comment type="caution">
    <text evidence="2">The sequence shown here is derived from an EMBL/GenBank/DDBJ whole genome shotgun (WGS) entry which is preliminary data.</text>
</comment>
<accession>A0A4Q7ZLK7</accession>
<dbReference type="OrthoDB" id="9776767at2"/>
<keyword evidence="3" id="KW-1185">Reference proteome</keyword>
<dbReference type="EMBL" id="SHKY01000001">
    <property type="protein sequence ID" value="RZU51253.1"/>
    <property type="molecule type" value="Genomic_DNA"/>
</dbReference>
<feature type="compositionally biased region" description="Basic and acidic residues" evidence="1">
    <location>
        <begin position="1"/>
        <end position="12"/>
    </location>
</feature>
<evidence type="ECO:0000256" key="1">
    <source>
        <dbReference type="SAM" id="MobiDB-lite"/>
    </source>
</evidence>
<reference evidence="2 3" key="1">
    <citation type="submission" date="2019-02" db="EMBL/GenBank/DDBJ databases">
        <title>Sequencing the genomes of 1000 actinobacteria strains.</title>
        <authorList>
            <person name="Klenk H.-P."/>
        </authorList>
    </citation>
    <scope>NUCLEOTIDE SEQUENCE [LARGE SCALE GENOMIC DNA]</scope>
    <source>
        <strain evidence="2 3">DSM 45162</strain>
    </source>
</reference>
<protein>
    <submittedName>
        <fullName evidence="2">Uncharacterized protein</fullName>
    </submittedName>
</protein>
<organism evidence="2 3">
    <name type="scientific">Krasilnikovia cinnamomea</name>
    <dbReference type="NCBI Taxonomy" id="349313"/>
    <lineage>
        <taxon>Bacteria</taxon>
        <taxon>Bacillati</taxon>
        <taxon>Actinomycetota</taxon>
        <taxon>Actinomycetes</taxon>
        <taxon>Micromonosporales</taxon>
        <taxon>Micromonosporaceae</taxon>
        <taxon>Krasilnikovia</taxon>
    </lineage>
</organism>
<feature type="region of interest" description="Disordered" evidence="1">
    <location>
        <begin position="499"/>
        <end position="522"/>
    </location>
</feature>
<proteinExistence type="predicted"/>
<dbReference type="AlphaFoldDB" id="A0A4Q7ZLK7"/>
<feature type="compositionally biased region" description="Polar residues" evidence="1">
    <location>
        <begin position="13"/>
        <end position="22"/>
    </location>
</feature>
<dbReference type="Proteomes" id="UP000292564">
    <property type="component" value="Unassembled WGS sequence"/>
</dbReference>
<feature type="region of interest" description="Disordered" evidence="1">
    <location>
        <begin position="1"/>
        <end position="22"/>
    </location>
</feature>